<dbReference type="SMART" id="SM00369">
    <property type="entry name" value="LRR_TYP"/>
    <property type="match status" value="4"/>
</dbReference>
<dbReference type="Pfam" id="PF14496">
    <property type="entry name" value="NEL"/>
    <property type="match status" value="1"/>
</dbReference>
<dbReference type="GO" id="GO:0061630">
    <property type="term" value="F:ubiquitin protein ligase activity"/>
    <property type="evidence" value="ECO:0007669"/>
    <property type="project" value="UniProtKB-EC"/>
</dbReference>
<dbReference type="PANTHER" id="PTHR47894">
    <property type="entry name" value="HTH-TYPE TRANSCRIPTIONAL REGULATOR GADX"/>
    <property type="match status" value="1"/>
</dbReference>
<comment type="caution">
    <text evidence="12">The sequence shown here is derived from an EMBL/GenBank/DDBJ whole genome shotgun (WGS) entry which is preliminary data.</text>
</comment>
<feature type="domain" description="HTH araC/xylS-type" evidence="10">
    <location>
        <begin position="230"/>
        <end position="332"/>
    </location>
</feature>
<organism evidence="12 13">
    <name type="scientific">Pseudomonas juntendi</name>
    <dbReference type="NCBI Taxonomy" id="2666183"/>
    <lineage>
        <taxon>Bacteria</taxon>
        <taxon>Pseudomonadati</taxon>
        <taxon>Pseudomonadota</taxon>
        <taxon>Gammaproteobacteria</taxon>
        <taxon>Pseudomonadales</taxon>
        <taxon>Pseudomonadaceae</taxon>
        <taxon>Pseudomonas</taxon>
    </lineage>
</organism>
<dbReference type="PROSITE" id="PS52053">
    <property type="entry name" value="NEL"/>
    <property type="match status" value="1"/>
</dbReference>
<keyword evidence="7" id="KW-0238">DNA-binding</keyword>
<dbReference type="PANTHER" id="PTHR47894:SF1">
    <property type="entry name" value="HTH-TYPE TRANSCRIPTIONAL REGULATOR VQSM"/>
    <property type="match status" value="1"/>
</dbReference>
<dbReference type="InterPro" id="IPR032687">
    <property type="entry name" value="AraC-type_N"/>
</dbReference>
<protein>
    <recommendedName>
        <fullName evidence="2">RING-type E3 ubiquitin transferase</fullName>
        <ecNumber evidence="2">2.3.2.27</ecNumber>
    </recommendedName>
</protein>
<dbReference type="InterPro" id="IPR001611">
    <property type="entry name" value="Leu-rich_rpt"/>
</dbReference>
<evidence type="ECO:0000313" key="12">
    <source>
        <dbReference type="EMBL" id="MBA6140893.1"/>
    </source>
</evidence>
<dbReference type="Gene3D" id="3.80.10.10">
    <property type="entry name" value="Ribonuclease Inhibitor"/>
    <property type="match status" value="1"/>
</dbReference>
<keyword evidence="9" id="KW-0833">Ubl conjugation pathway</keyword>
<accession>A0A7W2QSD5</accession>
<dbReference type="InterPro" id="IPR032675">
    <property type="entry name" value="LRR_dom_sf"/>
</dbReference>
<keyword evidence="6" id="KW-0843">Virulence</keyword>
<comment type="similarity">
    <text evidence="9">Belongs to the LRR-containing bacterial E3 ligase family.</text>
</comment>
<gene>
    <name evidence="12" type="ORF">H4B97_00140</name>
</gene>
<keyword evidence="9" id="KW-0964">Secreted</keyword>
<dbReference type="InterPro" id="IPR046673">
    <property type="entry name" value="ToxA_N"/>
</dbReference>
<dbReference type="Gene3D" id="1.10.10.60">
    <property type="entry name" value="Homeodomain-like"/>
    <property type="match status" value="1"/>
</dbReference>
<evidence type="ECO:0000256" key="5">
    <source>
        <dbReference type="ARBA" id="ARBA00023015"/>
    </source>
</evidence>
<evidence type="ECO:0000256" key="8">
    <source>
        <dbReference type="ARBA" id="ARBA00023163"/>
    </source>
</evidence>
<dbReference type="PRINTS" id="PR00032">
    <property type="entry name" value="HTHARAC"/>
</dbReference>
<dbReference type="GO" id="GO:0005829">
    <property type="term" value="C:cytosol"/>
    <property type="evidence" value="ECO:0007669"/>
    <property type="project" value="TreeGrafter"/>
</dbReference>
<dbReference type="Pfam" id="PF13855">
    <property type="entry name" value="LRR_8"/>
    <property type="match status" value="1"/>
</dbReference>
<dbReference type="SMART" id="SM00342">
    <property type="entry name" value="HTH_ARAC"/>
    <property type="match status" value="1"/>
</dbReference>
<dbReference type="GO" id="GO:0016567">
    <property type="term" value="P:protein ubiquitination"/>
    <property type="evidence" value="ECO:0007669"/>
    <property type="project" value="InterPro"/>
</dbReference>
<reference evidence="12 13" key="1">
    <citation type="submission" date="2020-07" db="EMBL/GenBank/DDBJ databases">
        <title>Diversity of carbapenemase encoding genes among Pseudomonas putida group clinical isolates in a tertiary Brazilian hospital.</title>
        <authorList>
            <person name="Alberto-Lei F."/>
            <person name="Nodari C.S."/>
            <person name="Streling A.P."/>
            <person name="Paulino J.T."/>
            <person name="Bessa-Neto F.O."/>
            <person name="Cayo R."/>
            <person name="Gales A.C."/>
        </authorList>
    </citation>
    <scope>NUCLEOTIDE SEQUENCE [LARGE SCALE GENOMIC DNA]</scope>
    <source>
        <strain evidence="12 13">12273</strain>
    </source>
</reference>
<dbReference type="InterPro" id="IPR020449">
    <property type="entry name" value="Tscrpt_reg_AraC-type_HTH"/>
</dbReference>
<dbReference type="Gene3D" id="1.20.58.360">
    <property type="entry name" value="Shigella T3SS effector IpaH defines"/>
    <property type="match status" value="1"/>
</dbReference>
<comment type="catalytic activity">
    <reaction evidence="1">
        <text>S-ubiquitinyl-[E2 ubiquitin-conjugating enzyme]-L-cysteine + [acceptor protein]-L-lysine = [E2 ubiquitin-conjugating enzyme]-L-cysteine + N(6)-ubiquitinyl-[acceptor protein]-L-lysine.</text>
        <dbReference type="EC" id="2.3.2.27"/>
    </reaction>
</comment>
<evidence type="ECO:0000259" key="11">
    <source>
        <dbReference type="PROSITE" id="PS52053"/>
    </source>
</evidence>
<evidence type="ECO:0000256" key="2">
    <source>
        <dbReference type="ARBA" id="ARBA00012483"/>
    </source>
</evidence>
<name>A0A7W2QSD5_9PSED</name>
<keyword evidence="9" id="KW-0832">Ubl conjugation</keyword>
<evidence type="ECO:0000259" key="10">
    <source>
        <dbReference type="PROSITE" id="PS01124"/>
    </source>
</evidence>
<evidence type="ECO:0000256" key="9">
    <source>
        <dbReference type="PROSITE-ProRule" id="PRU01398"/>
    </source>
</evidence>
<dbReference type="PROSITE" id="PS01124">
    <property type="entry name" value="HTH_ARAC_FAMILY_2"/>
    <property type="match status" value="1"/>
</dbReference>
<proteinExistence type="inferred from homology"/>
<comment type="PTM">
    <text evidence="9">Ubiquitinated in the presence of host E1 ubiquitin-activating enzyme, E2 ubiquitin-conjugating enzyme and ubiquitin.</text>
</comment>
<dbReference type="SUPFAM" id="SSF52058">
    <property type="entry name" value="L domain-like"/>
    <property type="match status" value="1"/>
</dbReference>
<keyword evidence="4" id="KW-0677">Repeat</keyword>
<evidence type="ECO:0000313" key="13">
    <source>
        <dbReference type="Proteomes" id="UP000590738"/>
    </source>
</evidence>
<dbReference type="InterPro" id="IPR029487">
    <property type="entry name" value="NEL_dom"/>
</dbReference>
<dbReference type="Pfam" id="PF12833">
    <property type="entry name" value="HTH_18"/>
    <property type="match status" value="1"/>
</dbReference>
<dbReference type="GO" id="GO:0000976">
    <property type="term" value="F:transcription cis-regulatory region binding"/>
    <property type="evidence" value="ECO:0007669"/>
    <property type="project" value="TreeGrafter"/>
</dbReference>
<evidence type="ECO:0000256" key="4">
    <source>
        <dbReference type="ARBA" id="ARBA00022737"/>
    </source>
</evidence>
<keyword evidence="9" id="KW-0808">Transferase</keyword>
<dbReference type="PROSITE" id="PS51450">
    <property type="entry name" value="LRR"/>
    <property type="match status" value="1"/>
</dbReference>
<dbReference type="GO" id="GO:0005576">
    <property type="term" value="C:extracellular region"/>
    <property type="evidence" value="ECO:0007669"/>
    <property type="project" value="UniProtKB-UniRule"/>
</dbReference>
<dbReference type="Pfam" id="PF20178">
    <property type="entry name" value="ToxA_N"/>
    <property type="match status" value="1"/>
</dbReference>
<keyword evidence="5" id="KW-0805">Transcription regulation</keyword>
<dbReference type="InterPro" id="IPR003591">
    <property type="entry name" value="Leu-rich_rpt_typical-subtyp"/>
</dbReference>
<evidence type="ECO:0000256" key="7">
    <source>
        <dbReference type="ARBA" id="ARBA00023125"/>
    </source>
</evidence>
<dbReference type="Pfam" id="PF12625">
    <property type="entry name" value="Arabinose_bd"/>
    <property type="match status" value="1"/>
</dbReference>
<evidence type="ECO:0000256" key="1">
    <source>
        <dbReference type="ARBA" id="ARBA00000900"/>
    </source>
</evidence>
<dbReference type="InterPro" id="IPR009057">
    <property type="entry name" value="Homeodomain-like_sf"/>
</dbReference>
<dbReference type="InterPro" id="IPR018060">
    <property type="entry name" value="HTH_AraC"/>
</dbReference>
<feature type="domain" description="NEL" evidence="11">
    <location>
        <begin position="1566"/>
        <end position="1860"/>
    </location>
</feature>
<dbReference type="Proteomes" id="UP000590738">
    <property type="component" value="Unassembled WGS sequence"/>
</dbReference>
<keyword evidence="8" id="KW-0804">Transcription</keyword>
<keyword evidence="9" id="KW-1035">Host cytoplasm</keyword>
<dbReference type="EMBL" id="JACGCZ010000001">
    <property type="protein sequence ID" value="MBA6140893.1"/>
    <property type="molecule type" value="Genomic_DNA"/>
</dbReference>
<dbReference type="GO" id="GO:0003700">
    <property type="term" value="F:DNA-binding transcription factor activity"/>
    <property type="evidence" value="ECO:0007669"/>
    <property type="project" value="InterPro"/>
</dbReference>
<dbReference type="EC" id="2.3.2.27" evidence="2"/>
<dbReference type="Gene3D" id="1.20.1270.130">
    <property type="entry name" value="Shigella T3SS effector IpaH domain"/>
    <property type="match status" value="1"/>
</dbReference>
<dbReference type="SUPFAM" id="SSF46689">
    <property type="entry name" value="Homeodomain-like"/>
    <property type="match status" value="1"/>
</dbReference>
<evidence type="ECO:0000256" key="6">
    <source>
        <dbReference type="ARBA" id="ARBA00023026"/>
    </source>
</evidence>
<keyword evidence="3" id="KW-0433">Leucine-rich repeat</keyword>
<evidence type="ECO:0000256" key="3">
    <source>
        <dbReference type="ARBA" id="ARBA00022614"/>
    </source>
</evidence>
<sequence length="1860" mass="207782">MSTKDTISMQLVREALMQTCPAGEANAALLARAGIDASCLDLPEARVAAQSYARLWRLLARRCNDEFFAMDPRGLRTGSLAFMCRASMAQPTLGQGLETALGFLALMLEDLQPCLVRQPGLAEIVINEPRAEPRRAFTYFTFWMIVHGVACWLAGRRIPILAIDLRCAEPPFCDDYRVMFSESLQFGRPRTRMIIPADCLGLAVRRSEQELQRFLAEAPANILVRYRDPSSLARRIRTDLLRQAPAQWPALEHLAQTLCLSASTLRRRLAEEGQTYQGLKDSVRRELATTWLVGAEPTMGEVAERLGFADASSFYKAFRKWFGCNPGQYRAVVQARHATDSVCCTQRQCVSVGGFQPKEHPFMPQAPLHPKLERATDDFISQILPDWLRRASASQIMALRDAYSAYLTSQAEMSAVLRQLQPIDAFARRLLTQGLHREGGALLDLDRLEWREQRRRFKVEPGKLPTDESYFVRVPALQRLMQNFASGESFYLETALVYPADPATDVPERVALDDAARIVEACRSTDVGARYQEHLARLFTPAFEQTLATSLRRTLALQLEIAATRGLLPAEDVQIVRDIVAGRRTALSNGRTVRCGPLQVLGCTVHGALVVEVANHNQRYAGSVQLVLSDDAHAAFRHLVSWRVVNFELVEMFKDPARYAALVERIALHERAGFVATLAKRLADDEPDLEPTFANLPQGRFEGLALQQLQRIREDARFLAVPTADADSSQTLAREHALASAGLALLNLAGLFVPTVGALLLADMVVQTLSEVYEGARHWSLGHQHEAIEHLLGVAENLAVTAAVAGGATVVARGFVRSTFVDGLEPVTNDAGQQRLWSNDLTRYQSARPSGTLRELNNGLLSDGVRHWWYHDGSYWRVRAQGEHGPWRLQDVTDDTAFGPALEWNAEASWQLASERPLEWQGAQRLLQRLWPASSLGSARVAQVLRVADVSEEHLRGLLVEKRPMPVVLRDTLERFAAGERIERFFAQVGSADGQLWQWCLDALGLQALPRDEQVVQVTRHAASLRPRLLDYLGCRYLEADAQAWLIRRDFPGLPDAYVLEVLRHISTEQRVILRTQARLPLAVAQQARELLQVARLTRMREGLFLAGSHHPGLDELVFSLLREHAKWPATAQVELREGSLAGRRLAQLPGPEQTAANVVMVRQEGHYRLYDVAGTELQASAQRPLEFYEALLACLPTADRQRLGWQGDQAYSALRLALQRWLPQGRAALLKLLGASDVGVPPNPVRRLPDGRVGYVLSGRGAAGNFSQRVLRTRIRSLYPGFNEEEVETFLELLLERPGSAFCNLLLQEQQYRRFSDALTRWVEGTRNSASQAARLSAAGELRRSWRLIGERIVDQHGESQGMRLSLTGVPLRSLPELPAGTDFNHLAELILSDLAVEHVPASFLRCFTQLRWLNMSGNRLSEVPAELRHLSHLTNLSLAGNQIRMTAAGVATLGSLTRLRVLDLNHNPLGAIALQLDTLGRLRELHMRGANLQTVPAQLHRCRLLELADLRDNHIGALPEPLLEAPEGLRLAVQLSGNPLSNAVRQRMRAAGAVEAAVDEPLLAIATARERWLALVAAPQRGFSEARWDGVQREEGSDAFFRLLTELTDTRDYQVIPDDLGRRVWRMLEAMQNDTVLREELFNLAADPRTCADSVASCFSALEVRLYLRQSLQQAEPVAARLTRLRVARQLFRLEQVERLAREDVKARLAQGQHVDEVEVSLAYRTGLAQELDLPGQPRTMQFETIAAVSRQQLAAAAATVREAEATEQLPRFIAQRDFWQEYLRREQPAAFNAVEAPYWGRMEGLSTEAANEGAYLRDFDRLAQERKAAIEALLLRLTREAMDLPMGSGSRTERASG</sequence>
<feature type="active site" description="Glycyl thioester intermediate" evidence="9">
    <location>
        <position position="1653"/>
    </location>
</feature>